<proteinExistence type="predicted"/>
<comment type="catalytic activity">
    <reaction evidence="3">
        <text>RX + glutathione = an S-substituted glutathione + a halide anion + H(+)</text>
        <dbReference type="Rhea" id="RHEA:16437"/>
        <dbReference type="ChEBI" id="CHEBI:15378"/>
        <dbReference type="ChEBI" id="CHEBI:16042"/>
        <dbReference type="ChEBI" id="CHEBI:17792"/>
        <dbReference type="ChEBI" id="CHEBI:57925"/>
        <dbReference type="ChEBI" id="CHEBI:90779"/>
        <dbReference type="EC" id="2.5.1.18"/>
    </reaction>
</comment>
<gene>
    <name evidence="6" type="primary">gb03760</name>
    <name evidence="6" type="ORF">PR202_gb03760</name>
</gene>
<feature type="domain" description="GST C-terminal" evidence="5">
    <location>
        <begin position="221"/>
        <end position="345"/>
    </location>
</feature>
<protein>
    <recommendedName>
        <fullName evidence="1">glutathione transferase</fullName>
        <ecNumber evidence="1">2.5.1.18</ecNumber>
    </recommendedName>
</protein>
<dbReference type="Pfam" id="PF02798">
    <property type="entry name" value="GST_N"/>
    <property type="match status" value="1"/>
</dbReference>
<dbReference type="CDD" id="cd03185">
    <property type="entry name" value="GST_C_Tau"/>
    <property type="match status" value="2"/>
</dbReference>
<dbReference type="SFLD" id="SFLDG00358">
    <property type="entry name" value="Main_(cytGST)"/>
    <property type="match status" value="1"/>
</dbReference>
<dbReference type="InterPro" id="IPR004045">
    <property type="entry name" value="Glutathione_S-Trfase_N"/>
</dbReference>
<dbReference type="PANTHER" id="PTHR11260:SF524">
    <property type="entry name" value="GLUTATHIONE TRANSFERASE"/>
    <property type="match status" value="1"/>
</dbReference>
<reference evidence="6" key="1">
    <citation type="journal article" date="2018" name="DNA Res.">
        <title>Multiple hybrid de novo genome assembly of finger millet, an orphan allotetraploid crop.</title>
        <authorList>
            <person name="Hatakeyama M."/>
            <person name="Aluri S."/>
            <person name="Balachadran M.T."/>
            <person name="Sivarajan S.R."/>
            <person name="Patrignani A."/>
            <person name="Gruter S."/>
            <person name="Poveda L."/>
            <person name="Shimizu-Inatsugi R."/>
            <person name="Baeten J."/>
            <person name="Francoijs K.J."/>
            <person name="Nataraja K.N."/>
            <person name="Reddy Y.A.N."/>
            <person name="Phadnis S."/>
            <person name="Ravikumar R.L."/>
            <person name="Schlapbach R."/>
            <person name="Sreeman S.M."/>
            <person name="Shimizu K.K."/>
        </authorList>
    </citation>
    <scope>NUCLEOTIDE SEQUENCE</scope>
</reference>
<dbReference type="InterPro" id="IPR010987">
    <property type="entry name" value="Glutathione-S-Trfase_C-like"/>
</dbReference>
<feature type="domain" description="GST C-terminal" evidence="5">
    <location>
        <begin position="89"/>
        <end position="213"/>
    </location>
</feature>
<dbReference type="Gene3D" id="3.40.30.10">
    <property type="entry name" value="Glutaredoxin"/>
    <property type="match status" value="1"/>
</dbReference>
<evidence type="ECO:0000313" key="7">
    <source>
        <dbReference type="Proteomes" id="UP001054889"/>
    </source>
</evidence>
<dbReference type="InterPro" id="IPR040079">
    <property type="entry name" value="Glutathione_S-Trfase"/>
</dbReference>
<dbReference type="SFLD" id="SFLDS00019">
    <property type="entry name" value="Glutathione_Transferase_(cytos"/>
    <property type="match status" value="1"/>
</dbReference>
<dbReference type="SFLD" id="SFLDG01152">
    <property type="entry name" value="Main.3:_Omega-_and_Tau-like"/>
    <property type="match status" value="1"/>
</dbReference>
<evidence type="ECO:0000256" key="2">
    <source>
        <dbReference type="ARBA" id="ARBA00022679"/>
    </source>
</evidence>
<comment type="caution">
    <text evidence="6">The sequence shown here is derived from an EMBL/GenBank/DDBJ whole genome shotgun (WGS) entry which is preliminary data.</text>
</comment>
<dbReference type="Pfam" id="PF13410">
    <property type="entry name" value="GST_C_2"/>
    <property type="match status" value="2"/>
</dbReference>
<dbReference type="GO" id="GO:0004364">
    <property type="term" value="F:glutathione transferase activity"/>
    <property type="evidence" value="ECO:0007669"/>
    <property type="project" value="UniProtKB-EC"/>
</dbReference>
<keyword evidence="2" id="KW-0808">Transferase</keyword>
<organism evidence="6 7">
    <name type="scientific">Eleusine coracana subsp. coracana</name>
    <dbReference type="NCBI Taxonomy" id="191504"/>
    <lineage>
        <taxon>Eukaryota</taxon>
        <taxon>Viridiplantae</taxon>
        <taxon>Streptophyta</taxon>
        <taxon>Embryophyta</taxon>
        <taxon>Tracheophyta</taxon>
        <taxon>Spermatophyta</taxon>
        <taxon>Magnoliopsida</taxon>
        <taxon>Liliopsida</taxon>
        <taxon>Poales</taxon>
        <taxon>Poaceae</taxon>
        <taxon>PACMAD clade</taxon>
        <taxon>Chloridoideae</taxon>
        <taxon>Cynodonteae</taxon>
        <taxon>Eleusininae</taxon>
        <taxon>Eleusine</taxon>
    </lineage>
</organism>
<dbReference type="FunFam" id="1.20.1050.10:FF:000012">
    <property type="entry name" value="Tau class glutathione S-transferase"/>
    <property type="match status" value="1"/>
</dbReference>
<evidence type="ECO:0000256" key="1">
    <source>
        <dbReference type="ARBA" id="ARBA00012452"/>
    </source>
</evidence>
<dbReference type="PANTHER" id="PTHR11260">
    <property type="entry name" value="GLUTATHIONE S-TRANSFERASE, GST, SUPERFAMILY, GST DOMAIN CONTAINING"/>
    <property type="match status" value="1"/>
</dbReference>
<dbReference type="PROSITE" id="PS50405">
    <property type="entry name" value="GST_CTER"/>
    <property type="match status" value="2"/>
</dbReference>
<dbReference type="GO" id="GO:0006749">
    <property type="term" value="P:glutathione metabolic process"/>
    <property type="evidence" value="ECO:0007669"/>
    <property type="project" value="InterPro"/>
</dbReference>
<dbReference type="Proteomes" id="UP001054889">
    <property type="component" value="Unassembled WGS sequence"/>
</dbReference>
<dbReference type="InterPro" id="IPR045073">
    <property type="entry name" value="Omega/Tau-like"/>
</dbReference>
<name>A0AAV5E099_ELECO</name>
<dbReference type="SUPFAM" id="SSF52833">
    <property type="entry name" value="Thioredoxin-like"/>
    <property type="match status" value="1"/>
</dbReference>
<evidence type="ECO:0000259" key="5">
    <source>
        <dbReference type="PROSITE" id="PS50405"/>
    </source>
</evidence>
<dbReference type="EC" id="2.5.1.18" evidence="1"/>
<dbReference type="InterPro" id="IPR045074">
    <property type="entry name" value="GST_C_Tau"/>
</dbReference>
<dbReference type="GO" id="GO:0005737">
    <property type="term" value="C:cytoplasm"/>
    <property type="evidence" value="ECO:0007669"/>
    <property type="project" value="TreeGrafter"/>
</dbReference>
<accession>A0AAV5E099</accession>
<dbReference type="SUPFAM" id="SSF47616">
    <property type="entry name" value="GST C-terminal domain-like"/>
    <property type="match status" value="2"/>
</dbReference>
<evidence type="ECO:0000313" key="6">
    <source>
        <dbReference type="EMBL" id="GJN16739.1"/>
    </source>
</evidence>
<keyword evidence="7" id="KW-1185">Reference proteome</keyword>
<reference evidence="6" key="2">
    <citation type="submission" date="2021-12" db="EMBL/GenBank/DDBJ databases">
        <title>Resequencing data analysis of finger millet.</title>
        <authorList>
            <person name="Hatakeyama M."/>
            <person name="Aluri S."/>
            <person name="Balachadran M.T."/>
            <person name="Sivarajan S.R."/>
            <person name="Poveda L."/>
            <person name="Shimizu-Inatsugi R."/>
            <person name="Schlapbach R."/>
            <person name="Sreeman S.M."/>
            <person name="Shimizu K.K."/>
        </authorList>
    </citation>
    <scope>NUCLEOTIDE SEQUENCE</scope>
</reference>
<dbReference type="PROSITE" id="PS50404">
    <property type="entry name" value="GST_NTER"/>
    <property type="match status" value="1"/>
</dbReference>
<dbReference type="InterPro" id="IPR036282">
    <property type="entry name" value="Glutathione-S-Trfase_C_sf"/>
</dbReference>
<evidence type="ECO:0000256" key="3">
    <source>
        <dbReference type="ARBA" id="ARBA00047960"/>
    </source>
</evidence>
<sequence>MSSPPVKLIGFFGSPYAHRAEAALCLKGVPYELMLEDLFNAKSELLLKLNPIHKKVPVLIHGDRAISESLVIAEYVDETFEGPPLLPSDPYDRAMARFWAHFIENKFIKPFFMAHWLEEGEVRDGFVKEAKELLPLLEEQLKGKRFFGGDSPGYLDIAASMLAPTRMAVEEVTGVALINDDDYPALSQWAREYISNEALKPCMPDKDQLLAYFMKNKEMYKAGVKAMLQNFTKFCSKQFTKPFFMAHWLEEGEAREGFVKEAKELLPLLEAQLKGKRFFAGDSPGYLDIAACTLGPTRIAIEELTGVSLINDEEYPALSQWAREYISNETLKPCMPDRDQLLAYFTKNKERYTTAVKAMLLH</sequence>
<dbReference type="Gene3D" id="1.20.1050.10">
    <property type="match status" value="2"/>
</dbReference>
<evidence type="ECO:0000259" key="4">
    <source>
        <dbReference type="PROSITE" id="PS50404"/>
    </source>
</evidence>
<dbReference type="InterPro" id="IPR036249">
    <property type="entry name" value="Thioredoxin-like_sf"/>
</dbReference>
<feature type="domain" description="GST N-terminal" evidence="4">
    <location>
        <begin position="4"/>
        <end position="84"/>
    </location>
</feature>
<dbReference type="CDD" id="cd03058">
    <property type="entry name" value="GST_N_Tau"/>
    <property type="match status" value="1"/>
</dbReference>
<dbReference type="EMBL" id="BQKI01000073">
    <property type="protein sequence ID" value="GJN16739.1"/>
    <property type="molecule type" value="Genomic_DNA"/>
</dbReference>
<dbReference type="AlphaFoldDB" id="A0AAV5E099"/>